<dbReference type="GO" id="GO:0009089">
    <property type="term" value="P:lysine biosynthetic process via diaminopimelate"/>
    <property type="evidence" value="ECO:0007669"/>
    <property type="project" value="UniProtKB-UniPathway"/>
</dbReference>
<proteinExistence type="inferred from homology"/>
<dbReference type="UniPathway" id="UPA00051">
    <property type="reaction ID" value="UER00462"/>
</dbReference>
<comment type="pathway">
    <text evidence="2 12">Amino-acid biosynthesis; L-methionine biosynthesis via de novo pathway; L-homoserine from L-aspartate: step 1/3.</text>
</comment>
<evidence type="ECO:0000259" key="13">
    <source>
        <dbReference type="Pfam" id="PF00696"/>
    </source>
</evidence>
<dbReference type="PANTHER" id="PTHR21499:SF3">
    <property type="entry name" value="ASPARTOKINASE"/>
    <property type="match status" value="1"/>
</dbReference>
<gene>
    <name evidence="14" type="ORF">FZC34_01175</name>
</gene>
<evidence type="ECO:0000256" key="3">
    <source>
        <dbReference type="ARBA" id="ARBA00005139"/>
    </source>
</evidence>
<evidence type="ECO:0000256" key="12">
    <source>
        <dbReference type="RuleBase" id="RU004249"/>
    </source>
</evidence>
<keyword evidence="5 11" id="KW-0808">Transferase</keyword>
<keyword evidence="8" id="KW-0067">ATP-binding</keyword>
<dbReference type="Gene3D" id="3.40.1160.10">
    <property type="entry name" value="Acetylglutamate kinase-like"/>
    <property type="match status" value="1"/>
</dbReference>
<evidence type="ECO:0000256" key="2">
    <source>
        <dbReference type="ARBA" id="ARBA00004986"/>
    </source>
</evidence>
<dbReference type="GO" id="GO:0004072">
    <property type="term" value="F:aspartate kinase activity"/>
    <property type="evidence" value="ECO:0007669"/>
    <property type="project" value="UniProtKB-EC"/>
</dbReference>
<comment type="similarity">
    <text evidence="4 11">Belongs to the aspartokinase family.</text>
</comment>
<organism evidence="14 15">
    <name type="scientific">Candidatus Cytomitobacter primus</name>
    <dbReference type="NCBI Taxonomy" id="2066024"/>
    <lineage>
        <taxon>Bacteria</taxon>
        <taxon>Pseudomonadati</taxon>
        <taxon>Pseudomonadota</taxon>
        <taxon>Alphaproteobacteria</taxon>
        <taxon>Holosporales</taxon>
        <taxon>Holosporaceae</taxon>
        <taxon>Candidatus Cytomitobacter</taxon>
    </lineage>
</organism>
<dbReference type="Proteomes" id="UP000325004">
    <property type="component" value="Chromosome"/>
</dbReference>
<dbReference type="UniPathway" id="UPA00050">
    <property type="reaction ID" value="UER00461"/>
</dbReference>
<dbReference type="GO" id="GO:0005524">
    <property type="term" value="F:ATP binding"/>
    <property type="evidence" value="ECO:0007669"/>
    <property type="project" value="UniProtKB-KW"/>
</dbReference>
<evidence type="ECO:0000256" key="6">
    <source>
        <dbReference type="ARBA" id="ARBA00022741"/>
    </source>
</evidence>
<keyword evidence="7 11" id="KW-0418">Kinase</keyword>
<dbReference type="GO" id="GO:0005829">
    <property type="term" value="C:cytosol"/>
    <property type="evidence" value="ECO:0007669"/>
    <property type="project" value="TreeGrafter"/>
</dbReference>
<comment type="catalytic activity">
    <reaction evidence="10 11">
        <text>L-aspartate + ATP = 4-phospho-L-aspartate + ADP</text>
        <dbReference type="Rhea" id="RHEA:23776"/>
        <dbReference type="ChEBI" id="CHEBI:29991"/>
        <dbReference type="ChEBI" id="CHEBI:30616"/>
        <dbReference type="ChEBI" id="CHEBI:57535"/>
        <dbReference type="ChEBI" id="CHEBI:456216"/>
        <dbReference type="EC" id="2.7.2.4"/>
    </reaction>
</comment>
<evidence type="ECO:0000256" key="10">
    <source>
        <dbReference type="ARBA" id="ARBA00047872"/>
    </source>
</evidence>
<dbReference type="GO" id="GO:0009088">
    <property type="term" value="P:threonine biosynthetic process"/>
    <property type="evidence" value="ECO:0007669"/>
    <property type="project" value="UniProtKB-UniPathway"/>
</dbReference>
<feature type="domain" description="Aspartate/glutamate/uridylate kinase" evidence="13">
    <location>
        <begin position="3"/>
        <end position="254"/>
    </location>
</feature>
<dbReference type="PANTHER" id="PTHR21499">
    <property type="entry name" value="ASPARTATE KINASE"/>
    <property type="match status" value="1"/>
</dbReference>
<dbReference type="AlphaFoldDB" id="A0A5C0UEP2"/>
<dbReference type="EC" id="2.7.2.4" evidence="11"/>
<evidence type="ECO:0000313" key="15">
    <source>
        <dbReference type="Proteomes" id="UP000325004"/>
    </source>
</evidence>
<evidence type="ECO:0000313" key="14">
    <source>
        <dbReference type="EMBL" id="QEK38518.1"/>
    </source>
</evidence>
<comment type="pathway">
    <text evidence="1 12">Amino-acid biosynthesis; L-lysine biosynthesis via DAP pathway; (S)-tetrahydrodipicolinate from L-aspartate: step 1/4.</text>
</comment>
<keyword evidence="15" id="KW-1185">Reference proteome</keyword>
<dbReference type="InterPro" id="IPR001341">
    <property type="entry name" value="Asp_kinase"/>
</dbReference>
<accession>A0A5C0UEP2</accession>
<keyword evidence="6" id="KW-0547">Nucleotide-binding</keyword>
<sequence length="384" mass="42811">MHKYIVMKFGGSTLSDINKINNCANKIISKFNDYFPIVVVSAMGDTTQNLSNLISKITSQPTSLVDSANPIMSQYNQHANSIKSTTIQSNIATDLILSTGEMVSAGMLSLSLNAKNYKSQPVCGWQMPMITNSNHGSAKIEKLSKNYINSLIQNQTIPIITGFQGVSPANNITTLGKEGSDLTAVALADQFNAHCYIYKSVDGVFTCDPNSNPGQKINQLSYDNMQIASEHGAQVIYHRAVKYAKKHNVKIFIQSAFTKANGTTISNSPSNQNIITKQRAFLTILNQNNPIPNGHAFISYDQKWCLFSNQKELQNYLEICDAKIQNPKHIKITLIHPQKIIKENFIQIAKKYSSIYSCMESYSWICVQSKHVKDLERELHIGFI</sequence>
<dbReference type="SUPFAM" id="SSF53633">
    <property type="entry name" value="Carbamate kinase-like"/>
    <property type="match status" value="1"/>
</dbReference>
<dbReference type="KEGG" id="cpri:FZC34_01175"/>
<evidence type="ECO:0000256" key="9">
    <source>
        <dbReference type="ARBA" id="ARBA00023154"/>
    </source>
</evidence>
<keyword evidence="12" id="KW-0028">Amino-acid biosynthesis</keyword>
<evidence type="ECO:0000256" key="11">
    <source>
        <dbReference type="RuleBase" id="RU003448"/>
    </source>
</evidence>
<protein>
    <recommendedName>
        <fullName evidence="11">Aspartokinase</fullName>
        <ecNumber evidence="11">2.7.2.4</ecNumber>
    </recommendedName>
</protein>
<comment type="pathway">
    <text evidence="3 12">Amino-acid biosynthesis; L-threonine biosynthesis; L-threonine from L-aspartate: step 1/5.</text>
</comment>
<dbReference type="Pfam" id="PF00696">
    <property type="entry name" value="AA_kinase"/>
    <property type="match status" value="1"/>
</dbReference>
<dbReference type="OrthoDB" id="9799110at2"/>
<dbReference type="GO" id="GO:0009090">
    <property type="term" value="P:homoserine biosynthetic process"/>
    <property type="evidence" value="ECO:0007669"/>
    <property type="project" value="TreeGrafter"/>
</dbReference>
<reference evidence="14 15" key="1">
    <citation type="submission" date="2019-08" db="EMBL/GenBank/DDBJ databases">
        <title>Highly reduced genomes of protist endosymbionts show evolutionary convergence.</title>
        <authorList>
            <person name="George E."/>
            <person name="Husnik F."/>
            <person name="Tashyreva D."/>
            <person name="Prokopchuk G."/>
            <person name="Horak A."/>
            <person name="Kwong W.K."/>
            <person name="Lukes J."/>
            <person name="Keeling P.J."/>
        </authorList>
    </citation>
    <scope>NUCLEOTIDE SEQUENCE [LARGE SCALE GENOMIC DNA]</scope>
    <source>
        <strain evidence="14">1604LC</strain>
    </source>
</reference>
<evidence type="ECO:0000256" key="5">
    <source>
        <dbReference type="ARBA" id="ARBA00022679"/>
    </source>
</evidence>
<evidence type="ECO:0000256" key="7">
    <source>
        <dbReference type="ARBA" id="ARBA00022777"/>
    </source>
</evidence>
<dbReference type="EMBL" id="CP043316">
    <property type="protein sequence ID" value="QEK38518.1"/>
    <property type="molecule type" value="Genomic_DNA"/>
</dbReference>
<evidence type="ECO:0000256" key="1">
    <source>
        <dbReference type="ARBA" id="ARBA00004766"/>
    </source>
</evidence>
<dbReference type="UniPathway" id="UPA00034">
    <property type="reaction ID" value="UER00015"/>
</dbReference>
<evidence type="ECO:0000256" key="8">
    <source>
        <dbReference type="ARBA" id="ARBA00022840"/>
    </source>
</evidence>
<keyword evidence="9" id="KW-0457">Lysine biosynthesis</keyword>
<dbReference type="NCBIfam" id="TIGR00657">
    <property type="entry name" value="asp_kinases"/>
    <property type="match status" value="1"/>
</dbReference>
<dbReference type="InterPro" id="IPR001048">
    <property type="entry name" value="Asp/Glu/Uridylate_kinase"/>
</dbReference>
<evidence type="ECO:0000256" key="4">
    <source>
        <dbReference type="ARBA" id="ARBA00010122"/>
    </source>
</evidence>
<dbReference type="InterPro" id="IPR036393">
    <property type="entry name" value="AceGlu_kinase-like_sf"/>
</dbReference>
<name>A0A5C0UEP2_9PROT</name>